<protein>
    <submittedName>
        <fullName evidence="1">Uncharacterized protein</fullName>
    </submittedName>
</protein>
<proteinExistence type="predicted"/>
<evidence type="ECO:0000313" key="1">
    <source>
        <dbReference type="EMBL" id="XDQ13453.1"/>
    </source>
</evidence>
<accession>A0AB39N4X9</accession>
<name>A0AB39N4X9_9ACTN</name>
<dbReference type="AlphaFoldDB" id="A0AB39N4X9"/>
<reference evidence="1" key="1">
    <citation type="submission" date="2024-07" db="EMBL/GenBank/DDBJ databases">
        <authorList>
            <person name="Yu S.T."/>
        </authorList>
    </citation>
    <scope>NUCLEOTIDE SEQUENCE</scope>
    <source>
        <strain evidence="1">R11</strain>
    </source>
</reference>
<dbReference type="RefSeq" id="WP_369273516.1">
    <property type="nucleotide sequence ID" value="NZ_CP163432.1"/>
</dbReference>
<gene>
    <name evidence="1" type="ORF">AB5J55_29395</name>
</gene>
<sequence length="126" mass="13930">MDQPDSSSDTFLVKLRRQLDGAPAAPIALAAELLLVNMAPLVPEQIGIRKKLQILDEVLSWAGLDAATIDVDLETSLTGFLHGGQGFLNHRWARFQILVLLVERIAARPLPEQEALLNDPWALRDE</sequence>
<organism evidence="1">
    <name type="scientific">Streptomyces sp. R11</name>
    <dbReference type="NCBI Taxonomy" id="3238625"/>
    <lineage>
        <taxon>Bacteria</taxon>
        <taxon>Bacillati</taxon>
        <taxon>Actinomycetota</taxon>
        <taxon>Actinomycetes</taxon>
        <taxon>Kitasatosporales</taxon>
        <taxon>Streptomycetaceae</taxon>
        <taxon>Streptomyces</taxon>
    </lineage>
</organism>
<dbReference type="EMBL" id="CP163432">
    <property type="protein sequence ID" value="XDQ13453.1"/>
    <property type="molecule type" value="Genomic_DNA"/>
</dbReference>